<dbReference type="InterPro" id="IPR001469">
    <property type="entry name" value="ATP_synth_F1_dsu/esu"/>
</dbReference>
<evidence type="ECO:0000256" key="3">
    <source>
        <dbReference type="ARBA" id="ARBA00005712"/>
    </source>
</evidence>
<organism evidence="11 12">
    <name type="scientific">Marivirga sericea</name>
    <dbReference type="NCBI Taxonomy" id="1028"/>
    <lineage>
        <taxon>Bacteria</taxon>
        <taxon>Pseudomonadati</taxon>
        <taxon>Bacteroidota</taxon>
        <taxon>Cytophagia</taxon>
        <taxon>Cytophagales</taxon>
        <taxon>Marivirgaceae</taxon>
        <taxon>Marivirga</taxon>
    </lineage>
</organism>
<dbReference type="PANTHER" id="PTHR13822:SF10">
    <property type="entry name" value="ATP SYNTHASE EPSILON CHAIN, CHLOROPLASTIC"/>
    <property type="match status" value="1"/>
</dbReference>
<sequence length="82" mass="8728">MLLEIITPEKNVFKGNVDSATFPGSNGSFQVLNNHAPLISSLDKGDLKFSDGGKTKTIVVDGGVVEVLNNNITVLAEKVIEE</sequence>
<keyword evidence="5 9" id="KW-0406">Ion transport</keyword>
<evidence type="ECO:0000313" key="12">
    <source>
        <dbReference type="Proteomes" id="UP000193804"/>
    </source>
</evidence>
<keyword evidence="6" id="KW-0472">Membrane</keyword>
<dbReference type="Pfam" id="PF02823">
    <property type="entry name" value="ATP-synt_DE_N"/>
    <property type="match status" value="1"/>
</dbReference>
<dbReference type="InterPro" id="IPR036771">
    <property type="entry name" value="ATPsynth_dsu/esu_N"/>
</dbReference>
<reference evidence="12" key="1">
    <citation type="submission" date="2017-04" db="EMBL/GenBank/DDBJ databases">
        <authorList>
            <person name="Varghese N."/>
            <person name="Submissions S."/>
        </authorList>
    </citation>
    <scope>NUCLEOTIDE SEQUENCE [LARGE SCALE GENOMIC DNA]</scope>
    <source>
        <strain evidence="12">DSM 4125</strain>
    </source>
</reference>
<protein>
    <submittedName>
        <fullName evidence="11">ATP synthase F1 subcomplex epsilon subunit</fullName>
    </submittedName>
</protein>
<evidence type="ECO:0000313" key="11">
    <source>
        <dbReference type="EMBL" id="SMG42741.1"/>
    </source>
</evidence>
<comment type="subunit">
    <text evidence="9">F-type ATPases have 2 components, CF(1) - the catalytic core - and CF(0) - the membrane proton channel. CF(1) has five subunits: alpha(3), beta(3), gamma(1), delta(1), epsilon(1). CF(0) has three main subunits: a, b and c.</text>
</comment>
<comment type="similarity">
    <text evidence="3 9">Belongs to the ATPase epsilon chain family.</text>
</comment>
<evidence type="ECO:0000256" key="8">
    <source>
        <dbReference type="ARBA" id="ARBA00023310"/>
    </source>
</evidence>
<dbReference type="EMBL" id="FXAW01000006">
    <property type="protein sequence ID" value="SMG42741.1"/>
    <property type="molecule type" value="Genomic_DNA"/>
</dbReference>
<evidence type="ECO:0000256" key="6">
    <source>
        <dbReference type="ARBA" id="ARBA00023136"/>
    </source>
</evidence>
<keyword evidence="4 9" id="KW-0813">Transport</keyword>
<keyword evidence="12" id="KW-1185">Reference proteome</keyword>
<dbReference type="RefSeq" id="WP_085518082.1">
    <property type="nucleotide sequence ID" value="NZ_FXAW01000006.1"/>
</dbReference>
<proteinExistence type="inferred from homology"/>
<dbReference type="Gene3D" id="2.60.15.10">
    <property type="entry name" value="F0F1 ATP synthase delta/epsilon subunit, N-terminal"/>
    <property type="match status" value="1"/>
</dbReference>
<dbReference type="OrthoDB" id="5294255at2"/>
<evidence type="ECO:0000259" key="10">
    <source>
        <dbReference type="Pfam" id="PF02823"/>
    </source>
</evidence>
<dbReference type="NCBIfam" id="TIGR01216">
    <property type="entry name" value="ATP_synt_epsi"/>
    <property type="match status" value="1"/>
</dbReference>
<comment type="subcellular location">
    <subcellularLocation>
        <location evidence="2">Endomembrane system</location>
        <topology evidence="2">Peripheral membrane protein</topology>
    </subcellularLocation>
</comment>
<keyword evidence="8 9" id="KW-0066">ATP synthesis</keyword>
<evidence type="ECO:0000256" key="7">
    <source>
        <dbReference type="ARBA" id="ARBA00023196"/>
    </source>
</evidence>
<dbReference type="GO" id="GO:0012505">
    <property type="term" value="C:endomembrane system"/>
    <property type="evidence" value="ECO:0007669"/>
    <property type="project" value="UniProtKB-SubCell"/>
</dbReference>
<evidence type="ECO:0000256" key="2">
    <source>
        <dbReference type="ARBA" id="ARBA00004184"/>
    </source>
</evidence>
<keyword evidence="7 9" id="KW-0139">CF(1)</keyword>
<comment type="function">
    <text evidence="1">Produces ATP from ADP in the presence of a proton gradient across the membrane.</text>
</comment>
<evidence type="ECO:0000256" key="5">
    <source>
        <dbReference type="ARBA" id="ARBA00023065"/>
    </source>
</evidence>
<dbReference type="AlphaFoldDB" id="A0A1X7KNS1"/>
<dbReference type="STRING" id="1028.SAMN05661096_02925"/>
<dbReference type="Proteomes" id="UP000193804">
    <property type="component" value="Unassembled WGS sequence"/>
</dbReference>
<feature type="domain" description="ATP synthase F1 complex delta/epsilon subunit N-terminal" evidence="10">
    <location>
        <begin position="3"/>
        <end position="78"/>
    </location>
</feature>
<dbReference type="GO" id="GO:0045259">
    <property type="term" value="C:proton-transporting ATP synthase complex"/>
    <property type="evidence" value="ECO:0007669"/>
    <property type="project" value="UniProtKB-KW"/>
</dbReference>
<name>A0A1X7KNS1_9BACT</name>
<dbReference type="PANTHER" id="PTHR13822">
    <property type="entry name" value="ATP SYNTHASE DELTA/EPSILON CHAIN"/>
    <property type="match status" value="1"/>
</dbReference>
<dbReference type="CDD" id="cd12152">
    <property type="entry name" value="F1-ATPase_delta"/>
    <property type="match status" value="1"/>
</dbReference>
<evidence type="ECO:0000256" key="1">
    <source>
        <dbReference type="ARBA" id="ARBA00003543"/>
    </source>
</evidence>
<evidence type="ECO:0000256" key="4">
    <source>
        <dbReference type="ARBA" id="ARBA00022448"/>
    </source>
</evidence>
<accession>A0A1X7KNS1</accession>
<gene>
    <name evidence="11" type="ORF">SAMN05661096_02925</name>
</gene>
<evidence type="ECO:0000256" key="9">
    <source>
        <dbReference type="RuleBase" id="RU003656"/>
    </source>
</evidence>
<dbReference type="SUPFAM" id="SSF51344">
    <property type="entry name" value="Epsilon subunit of F1F0-ATP synthase N-terminal domain"/>
    <property type="match status" value="1"/>
</dbReference>
<dbReference type="GO" id="GO:0046933">
    <property type="term" value="F:proton-transporting ATP synthase activity, rotational mechanism"/>
    <property type="evidence" value="ECO:0007669"/>
    <property type="project" value="InterPro"/>
</dbReference>
<dbReference type="InterPro" id="IPR020546">
    <property type="entry name" value="ATP_synth_F1_dsu/esu_N"/>
</dbReference>